<name>A0A0F9GIL6_9ZZZZ</name>
<gene>
    <name evidence="1" type="ORF">LCGC14_1822310</name>
</gene>
<dbReference type="EMBL" id="LAZR01017864">
    <property type="protein sequence ID" value="KKL98648.1"/>
    <property type="molecule type" value="Genomic_DNA"/>
</dbReference>
<proteinExistence type="predicted"/>
<protein>
    <submittedName>
        <fullName evidence="1">Uncharacterized protein</fullName>
    </submittedName>
</protein>
<accession>A0A0F9GIL6</accession>
<sequence length="30" mass="3301">MEKKSIRLTLLVGVDEVGGNSNLLSNNDRK</sequence>
<comment type="caution">
    <text evidence="1">The sequence shown here is derived from an EMBL/GenBank/DDBJ whole genome shotgun (WGS) entry which is preliminary data.</text>
</comment>
<organism evidence="1">
    <name type="scientific">marine sediment metagenome</name>
    <dbReference type="NCBI Taxonomy" id="412755"/>
    <lineage>
        <taxon>unclassified sequences</taxon>
        <taxon>metagenomes</taxon>
        <taxon>ecological metagenomes</taxon>
    </lineage>
</organism>
<reference evidence="1" key="1">
    <citation type="journal article" date="2015" name="Nature">
        <title>Complex archaea that bridge the gap between prokaryotes and eukaryotes.</title>
        <authorList>
            <person name="Spang A."/>
            <person name="Saw J.H."/>
            <person name="Jorgensen S.L."/>
            <person name="Zaremba-Niedzwiedzka K."/>
            <person name="Martijn J."/>
            <person name="Lind A.E."/>
            <person name="van Eijk R."/>
            <person name="Schleper C."/>
            <person name="Guy L."/>
            <person name="Ettema T.J."/>
        </authorList>
    </citation>
    <scope>NUCLEOTIDE SEQUENCE</scope>
</reference>
<evidence type="ECO:0000313" key="1">
    <source>
        <dbReference type="EMBL" id="KKL98648.1"/>
    </source>
</evidence>
<dbReference type="AlphaFoldDB" id="A0A0F9GIL6"/>